<comment type="caution">
    <text evidence="5">The sequence shown here is derived from an EMBL/GenBank/DDBJ whole genome shotgun (WGS) entry which is preliminary data.</text>
</comment>
<dbReference type="PANTHER" id="PTHR36175">
    <property type="entry name" value="CYANOPHYCINASE"/>
    <property type="match status" value="1"/>
</dbReference>
<comment type="similarity">
    <text evidence="1">Belongs to the peptidase S51 family.</text>
</comment>
<protein>
    <submittedName>
        <fullName evidence="5">Cyanophycinase</fullName>
    </submittedName>
</protein>
<dbReference type="GO" id="GO:0006508">
    <property type="term" value="P:proteolysis"/>
    <property type="evidence" value="ECO:0007669"/>
    <property type="project" value="UniProtKB-KW"/>
</dbReference>
<dbReference type="InterPro" id="IPR029062">
    <property type="entry name" value="Class_I_gatase-like"/>
</dbReference>
<name>A0A7W3UX43_9GAMM</name>
<dbReference type="PANTHER" id="PTHR36175:SF1">
    <property type="entry name" value="CYANOPHYCINASE"/>
    <property type="match status" value="1"/>
</dbReference>
<dbReference type="RefSeq" id="WP_182620945.1">
    <property type="nucleotide sequence ID" value="NZ_JACIUV010000001.1"/>
</dbReference>
<dbReference type="Proteomes" id="UP000550609">
    <property type="component" value="Unassembled WGS sequence"/>
</dbReference>
<proteinExistence type="inferred from homology"/>
<dbReference type="AlphaFoldDB" id="A0A7W3UX43"/>
<dbReference type="GO" id="GO:0008236">
    <property type="term" value="F:serine-type peptidase activity"/>
    <property type="evidence" value="ECO:0007669"/>
    <property type="project" value="UniProtKB-KW"/>
</dbReference>
<dbReference type="Gene3D" id="3.40.50.880">
    <property type="match status" value="1"/>
</dbReference>
<dbReference type="Pfam" id="PF03575">
    <property type="entry name" value="Peptidase_S51"/>
    <property type="match status" value="1"/>
</dbReference>
<reference evidence="5 6" key="1">
    <citation type="submission" date="2020-08" db="EMBL/GenBank/DDBJ databases">
        <title>Stenotrophomonas sp. W1S232.</title>
        <authorList>
            <person name="Deng Y."/>
        </authorList>
    </citation>
    <scope>NUCLEOTIDE SEQUENCE [LARGE SCALE GENOMIC DNA]</scope>
    <source>
        <strain evidence="5 6">W1S232</strain>
    </source>
</reference>
<organism evidence="5 6">
    <name type="scientific">Stenotrophomonas koreensis</name>
    <dbReference type="NCBI Taxonomy" id="266128"/>
    <lineage>
        <taxon>Bacteria</taxon>
        <taxon>Pseudomonadati</taxon>
        <taxon>Pseudomonadota</taxon>
        <taxon>Gammaproteobacteria</taxon>
        <taxon>Lysobacterales</taxon>
        <taxon>Lysobacteraceae</taxon>
        <taxon>Stenotrophomonas</taxon>
    </lineage>
</organism>
<dbReference type="InterPro" id="IPR005320">
    <property type="entry name" value="Peptidase_S51"/>
</dbReference>
<keyword evidence="4" id="KW-0720">Serine protease</keyword>
<evidence type="ECO:0000256" key="1">
    <source>
        <dbReference type="ARBA" id="ARBA00006534"/>
    </source>
</evidence>
<accession>A0A7W3UX43</accession>
<evidence type="ECO:0000256" key="4">
    <source>
        <dbReference type="ARBA" id="ARBA00022825"/>
    </source>
</evidence>
<keyword evidence="3" id="KW-0378">Hydrolase</keyword>
<evidence type="ECO:0000256" key="3">
    <source>
        <dbReference type="ARBA" id="ARBA00022801"/>
    </source>
</evidence>
<sequence length="343" mass="36655">MGLLVALAACGKPGPAPVVHRQPLLRVEPLPVVMQVPGVQQFAIGDWRRDGVAAPSPGTLLMGGGQEVPSAMRWFAERAGGGRLLILRASGGSDLQEYFYEEIGGVSAARTLVFTARSAAFDPEVAALIDRADAVFIAGGDQARYIRFWKDTPVQQLLTAHVQSGKPIGGTSAGLAILGGWAYGALDDGSIDSLSALADPLGQAVTLEQDFLQVPWLRDVLTDTHFGQRDRQGRLLAFVNKARNLSGQPVVGLGVDEDAALALEADGRARLHRLDPAHVAWLIAPQLPAEQLQPGQHLRQGEVAVIGINGESELDLGTLDVHAPAFLYRARTDQGQWQLDRLQ</sequence>
<dbReference type="SUPFAM" id="SSF52317">
    <property type="entry name" value="Class I glutamine amidotransferase-like"/>
    <property type="match status" value="1"/>
</dbReference>
<evidence type="ECO:0000313" key="6">
    <source>
        <dbReference type="Proteomes" id="UP000550609"/>
    </source>
</evidence>
<gene>
    <name evidence="5" type="ORF">H4O09_00030</name>
</gene>
<keyword evidence="2" id="KW-0645">Protease</keyword>
<evidence type="ECO:0000256" key="2">
    <source>
        <dbReference type="ARBA" id="ARBA00022670"/>
    </source>
</evidence>
<evidence type="ECO:0000313" key="5">
    <source>
        <dbReference type="EMBL" id="MBB1115454.1"/>
    </source>
</evidence>
<dbReference type="CDD" id="cd03145">
    <property type="entry name" value="GAT1_cyanophycinase"/>
    <property type="match status" value="1"/>
</dbReference>
<dbReference type="EMBL" id="JACIUV010000001">
    <property type="protein sequence ID" value="MBB1115454.1"/>
    <property type="molecule type" value="Genomic_DNA"/>
</dbReference>